<gene>
    <name evidence="2" type="ORF">SDJN03_24379</name>
</gene>
<feature type="non-terminal residue" evidence="2">
    <location>
        <position position="1"/>
    </location>
</feature>
<proteinExistence type="predicted"/>
<evidence type="ECO:0000256" key="1">
    <source>
        <dbReference type="SAM" id="MobiDB-lite"/>
    </source>
</evidence>
<sequence>MKPECQPLKMADMFDSWSSGVEVEPTARLCSTIPRTRKMAMEYGQVGKGTSKKPTADDVPWGGGYVPPILSNHP</sequence>
<evidence type="ECO:0000313" key="2">
    <source>
        <dbReference type="EMBL" id="KAG6576805.1"/>
    </source>
</evidence>
<dbReference type="Proteomes" id="UP000685013">
    <property type="component" value="Chromosome 16"/>
</dbReference>
<name>A0AAV6M7U8_9ROSI</name>
<keyword evidence="3" id="KW-1185">Reference proteome</keyword>
<feature type="region of interest" description="Disordered" evidence="1">
    <location>
        <begin position="43"/>
        <end position="74"/>
    </location>
</feature>
<reference evidence="2 3" key="1">
    <citation type="journal article" date="2021" name="Hortic Res">
        <title>The domestication of Cucurbita argyrosperma as revealed by the genome of its wild relative.</title>
        <authorList>
            <person name="Barrera-Redondo J."/>
            <person name="Sanchez-de la Vega G."/>
            <person name="Aguirre-Liguori J.A."/>
            <person name="Castellanos-Morales G."/>
            <person name="Gutierrez-Guerrero Y.T."/>
            <person name="Aguirre-Dugua X."/>
            <person name="Aguirre-Planter E."/>
            <person name="Tenaillon M.I."/>
            <person name="Lira-Saade R."/>
            <person name="Eguiarte L.E."/>
        </authorList>
    </citation>
    <scope>NUCLEOTIDE SEQUENCE [LARGE SCALE GENOMIC DNA]</scope>
    <source>
        <strain evidence="2">JBR-2021</strain>
    </source>
</reference>
<dbReference type="EMBL" id="JAGKQH010000016">
    <property type="protein sequence ID" value="KAG6576805.1"/>
    <property type="molecule type" value="Genomic_DNA"/>
</dbReference>
<evidence type="ECO:0000313" key="3">
    <source>
        <dbReference type="Proteomes" id="UP000685013"/>
    </source>
</evidence>
<organism evidence="2 3">
    <name type="scientific">Cucurbita argyrosperma subsp. sororia</name>
    <dbReference type="NCBI Taxonomy" id="37648"/>
    <lineage>
        <taxon>Eukaryota</taxon>
        <taxon>Viridiplantae</taxon>
        <taxon>Streptophyta</taxon>
        <taxon>Embryophyta</taxon>
        <taxon>Tracheophyta</taxon>
        <taxon>Spermatophyta</taxon>
        <taxon>Magnoliopsida</taxon>
        <taxon>eudicotyledons</taxon>
        <taxon>Gunneridae</taxon>
        <taxon>Pentapetalae</taxon>
        <taxon>rosids</taxon>
        <taxon>fabids</taxon>
        <taxon>Cucurbitales</taxon>
        <taxon>Cucurbitaceae</taxon>
        <taxon>Cucurbiteae</taxon>
        <taxon>Cucurbita</taxon>
    </lineage>
</organism>
<protein>
    <submittedName>
        <fullName evidence="2">Uncharacterized protein</fullName>
    </submittedName>
</protein>
<accession>A0AAV6M7U8</accession>
<comment type="caution">
    <text evidence="2">The sequence shown here is derived from an EMBL/GenBank/DDBJ whole genome shotgun (WGS) entry which is preliminary data.</text>
</comment>
<dbReference type="AlphaFoldDB" id="A0AAV6M7U8"/>